<comment type="caution">
    <text evidence="1">The sequence shown here is derived from an EMBL/GenBank/DDBJ whole genome shotgun (WGS) entry which is preliminary data.</text>
</comment>
<dbReference type="CDD" id="cd11614">
    <property type="entry name" value="SAF_CpaB_FlgA_like"/>
    <property type="match status" value="1"/>
</dbReference>
<organism evidence="1 2">
    <name type="scientific">Pseudomonas helleri</name>
    <dbReference type="NCBI Taxonomy" id="1608996"/>
    <lineage>
        <taxon>Bacteria</taxon>
        <taxon>Pseudomonadati</taxon>
        <taxon>Pseudomonadota</taxon>
        <taxon>Gammaproteobacteria</taxon>
        <taxon>Pseudomonadales</taxon>
        <taxon>Pseudomonadaceae</taxon>
        <taxon>Pseudomonas</taxon>
    </lineage>
</organism>
<gene>
    <name evidence="1" type="primary">cpaB</name>
    <name evidence="1" type="ORF">GHO27_24760</name>
</gene>
<protein>
    <submittedName>
        <fullName evidence="1">Flp pilus assembly protein CpaB</fullName>
    </submittedName>
</protein>
<dbReference type="STRING" id="1608996.TU84_00205"/>
<sequence length="314" mass="33349">MNNRRSLILAALLFIGAIAAGFWGLVITRQQPVAQVPVTQVVEQSVATVEDQTRKPVVVLVRDVAPHVALTADDVTLEKLHTAPAGSFASVDQVVGRAPWRSLSAGTWLNEQSFEVGGPLARMIRPDERALAVAIDEVIGASGQLSPDDYVDVLLSLREDQSNPQQSAQVVVPAVRVLSVGDEVGQSSDGQSTKAALSADEALKQVQRRATARSAVLAVPAPLLSQLMLAAQAGTLRLAVRSAKEDRLSKYWAGEQDAPGKLENARRDLYQFNQLAFTGPAKVAPVANPGGGVVPRARGIEIIRGNQTAQQPAQ</sequence>
<dbReference type="Gene3D" id="3.90.1210.10">
    <property type="entry name" value="Antifreeze-like/N-acetylneuraminic acid synthase C-terminal domain"/>
    <property type="match status" value="1"/>
</dbReference>
<dbReference type="Pfam" id="PF16976">
    <property type="entry name" value="RcpC"/>
    <property type="match status" value="1"/>
</dbReference>
<proteinExistence type="predicted"/>
<accession>A0A0J6LA99</accession>
<dbReference type="InterPro" id="IPR017592">
    <property type="entry name" value="Pilus_assmbl_Flp-typ_CpaB"/>
</dbReference>
<dbReference type="InterPro" id="IPR031571">
    <property type="entry name" value="RcpC_dom"/>
</dbReference>
<dbReference type="SMART" id="SM00858">
    <property type="entry name" value="SAF"/>
    <property type="match status" value="1"/>
</dbReference>
<dbReference type="Proteomes" id="UP000478064">
    <property type="component" value="Unassembled WGS sequence"/>
</dbReference>
<dbReference type="Pfam" id="PF08666">
    <property type="entry name" value="SAF"/>
    <property type="match status" value="1"/>
</dbReference>
<evidence type="ECO:0000313" key="1">
    <source>
        <dbReference type="EMBL" id="MQU08872.1"/>
    </source>
</evidence>
<dbReference type="OrthoDB" id="146902at2"/>
<dbReference type="EMBL" id="WIVU01000078">
    <property type="protein sequence ID" value="MQU08872.1"/>
    <property type="molecule type" value="Genomic_DNA"/>
</dbReference>
<reference evidence="1 2" key="1">
    <citation type="submission" date="2019-10" db="EMBL/GenBank/DDBJ databases">
        <title>Evaluation of single-gene subtyping targets for Pseudomonas.</title>
        <authorList>
            <person name="Reichler S.J."/>
            <person name="Orsi R.H."/>
            <person name="Wiedmann M."/>
            <person name="Martin N.H."/>
            <person name="Murphy S.I."/>
        </authorList>
    </citation>
    <scope>NUCLEOTIDE SEQUENCE [LARGE SCALE GENOMIC DNA]</scope>
    <source>
        <strain evidence="1 2">FSL R10-1637</strain>
    </source>
</reference>
<dbReference type="InterPro" id="IPR013974">
    <property type="entry name" value="SAF"/>
</dbReference>
<evidence type="ECO:0000313" key="2">
    <source>
        <dbReference type="Proteomes" id="UP000478064"/>
    </source>
</evidence>
<name>A0A0J6LA99_9PSED</name>
<dbReference type="NCBIfam" id="TIGR03177">
    <property type="entry name" value="pilus_cpaB"/>
    <property type="match status" value="1"/>
</dbReference>
<dbReference type="AlphaFoldDB" id="A0A0J6LA99"/>
<dbReference type="RefSeq" id="WP_048366489.1">
    <property type="nucleotide sequence ID" value="NZ_CAKZJC010000296.1"/>
</dbReference>